<feature type="compositionally biased region" description="Basic and acidic residues" evidence="1">
    <location>
        <begin position="94"/>
        <end position="111"/>
    </location>
</feature>
<evidence type="ECO:0000259" key="2">
    <source>
        <dbReference type="Pfam" id="PF07727"/>
    </source>
</evidence>
<proteinExistence type="predicted"/>
<evidence type="ECO:0000256" key="1">
    <source>
        <dbReference type="SAM" id="MobiDB-lite"/>
    </source>
</evidence>
<dbReference type="Pfam" id="PF07727">
    <property type="entry name" value="RVT_2"/>
    <property type="match status" value="1"/>
</dbReference>
<dbReference type="Proteomes" id="UP000288805">
    <property type="component" value="Unassembled WGS sequence"/>
</dbReference>
<dbReference type="InterPro" id="IPR013103">
    <property type="entry name" value="RVT_2"/>
</dbReference>
<sequence length="233" mass="26593">MKHSKEGEMTLFIVYVDDIIITGDDEEGIGNLKKLLAREFVIKDLGQLRYFLGMEVGRTKEGIVVTQRKYVLDLLQETRMLGCKPVDTPMDPIGKIDKDNDNHPTDRDSKKQSVVVRNSAEAEFRAMAHGICEGMWLQRILKELGIISNSTMTVLCDNKATISIVKNPVQHDRTKHVEINRHFIKEKLERGTIGLMYIHSSRQIVDILTKALPKATYENMKSKLGMLDNYYPT</sequence>
<organism evidence="3 4">
    <name type="scientific">Vitis vinifera</name>
    <name type="common">Grape</name>
    <dbReference type="NCBI Taxonomy" id="29760"/>
    <lineage>
        <taxon>Eukaryota</taxon>
        <taxon>Viridiplantae</taxon>
        <taxon>Streptophyta</taxon>
        <taxon>Embryophyta</taxon>
        <taxon>Tracheophyta</taxon>
        <taxon>Spermatophyta</taxon>
        <taxon>Magnoliopsida</taxon>
        <taxon>eudicotyledons</taxon>
        <taxon>Gunneridae</taxon>
        <taxon>Pentapetalae</taxon>
        <taxon>rosids</taxon>
        <taxon>Vitales</taxon>
        <taxon>Vitaceae</taxon>
        <taxon>Viteae</taxon>
        <taxon>Vitis</taxon>
    </lineage>
</organism>
<dbReference type="CDD" id="cd09272">
    <property type="entry name" value="RNase_HI_RT_Ty1"/>
    <property type="match status" value="1"/>
</dbReference>
<evidence type="ECO:0000313" key="4">
    <source>
        <dbReference type="Proteomes" id="UP000288805"/>
    </source>
</evidence>
<accession>A0A438DU10</accession>
<dbReference type="PANTHER" id="PTHR11439:SF467">
    <property type="entry name" value="INTEGRASE CATALYTIC DOMAIN-CONTAINING PROTEIN"/>
    <property type="match status" value="1"/>
</dbReference>
<reference evidence="3 4" key="1">
    <citation type="journal article" date="2018" name="PLoS Genet.">
        <title>Population sequencing reveals clonal diversity and ancestral inbreeding in the grapevine cultivar Chardonnay.</title>
        <authorList>
            <person name="Roach M.J."/>
            <person name="Johnson D.L."/>
            <person name="Bohlmann J."/>
            <person name="van Vuuren H.J."/>
            <person name="Jones S.J."/>
            <person name="Pretorius I.S."/>
            <person name="Schmidt S.A."/>
            <person name="Borneman A.R."/>
        </authorList>
    </citation>
    <scope>NUCLEOTIDE SEQUENCE [LARGE SCALE GENOMIC DNA]</scope>
    <source>
        <strain evidence="4">cv. Chardonnay</strain>
        <tissue evidence="3">Leaf</tissue>
    </source>
</reference>
<evidence type="ECO:0000313" key="3">
    <source>
        <dbReference type="EMBL" id="RVW38987.1"/>
    </source>
</evidence>
<feature type="domain" description="Reverse transcriptase Ty1/copia-type" evidence="2">
    <location>
        <begin position="7"/>
        <end position="90"/>
    </location>
</feature>
<dbReference type="AlphaFoldDB" id="A0A438DU10"/>
<feature type="region of interest" description="Disordered" evidence="1">
    <location>
        <begin position="90"/>
        <end position="114"/>
    </location>
</feature>
<dbReference type="SUPFAM" id="SSF56672">
    <property type="entry name" value="DNA/RNA polymerases"/>
    <property type="match status" value="1"/>
</dbReference>
<dbReference type="PANTHER" id="PTHR11439">
    <property type="entry name" value="GAG-POL-RELATED RETROTRANSPOSON"/>
    <property type="match status" value="1"/>
</dbReference>
<dbReference type="EMBL" id="QGNW01001498">
    <property type="protein sequence ID" value="RVW38987.1"/>
    <property type="molecule type" value="Genomic_DNA"/>
</dbReference>
<dbReference type="InterPro" id="IPR043502">
    <property type="entry name" value="DNA/RNA_pol_sf"/>
</dbReference>
<protein>
    <submittedName>
        <fullName evidence="3">Retrovirus-related Pol polyprotein from transposon RE1</fullName>
    </submittedName>
</protein>
<comment type="caution">
    <text evidence="3">The sequence shown here is derived from an EMBL/GenBank/DDBJ whole genome shotgun (WGS) entry which is preliminary data.</text>
</comment>
<gene>
    <name evidence="3" type="primary">RE1_759</name>
    <name evidence="3" type="ORF">CK203_100059</name>
</gene>
<name>A0A438DU10_VITVI</name>